<keyword evidence="1" id="KW-0812">Transmembrane</keyword>
<protein>
    <submittedName>
        <fullName evidence="2">Uncharacterized protein</fullName>
    </submittedName>
</protein>
<keyword evidence="1" id="KW-1133">Transmembrane helix</keyword>
<name>X1PEF1_9ZZZZ</name>
<accession>X1PEF1</accession>
<feature type="transmembrane region" description="Helical" evidence="1">
    <location>
        <begin position="28"/>
        <end position="45"/>
    </location>
</feature>
<dbReference type="InterPro" id="IPR018701">
    <property type="entry name" value="DUF2206_membrane"/>
</dbReference>
<feature type="transmembrane region" description="Helical" evidence="1">
    <location>
        <begin position="80"/>
        <end position="99"/>
    </location>
</feature>
<gene>
    <name evidence="2" type="ORF">S06H3_36240</name>
</gene>
<keyword evidence="1" id="KW-0472">Membrane</keyword>
<proteinExistence type="predicted"/>
<dbReference type="EMBL" id="BARV01021935">
    <property type="protein sequence ID" value="GAI29289.1"/>
    <property type="molecule type" value="Genomic_DNA"/>
</dbReference>
<feature type="transmembrane region" description="Helical" evidence="1">
    <location>
        <begin position="179"/>
        <end position="201"/>
    </location>
</feature>
<evidence type="ECO:0000256" key="1">
    <source>
        <dbReference type="SAM" id="Phobius"/>
    </source>
</evidence>
<feature type="transmembrane region" description="Helical" evidence="1">
    <location>
        <begin position="207"/>
        <end position="230"/>
    </location>
</feature>
<dbReference type="AlphaFoldDB" id="X1PEF1"/>
<sequence length="244" mass="27892">MGKIKRAFLFIAFGVSLAVSHYGLSYIYMFWLISAWLILVLAENLKMQKWKNSFYSKFSRYKGEKLARNPTSSSAGRRTIGSTFVILFVVFALVWYMYISGSTVFDSYVRIGEHLARNIFTEFLNPAASGFTVLLTPWKPGLLHTVNAIINYLNQIFIVIGVLVLLLRHRELKFEKEYAAFSVLSLVIVFAGILVPFLITFAAMQRLYYITLIFLAPFGVIGGITVFRMIGRVVKAPWKNERVR</sequence>
<comment type="caution">
    <text evidence="2">The sequence shown here is derived from an EMBL/GenBank/DDBJ whole genome shotgun (WGS) entry which is preliminary data.</text>
</comment>
<feature type="non-terminal residue" evidence="2">
    <location>
        <position position="244"/>
    </location>
</feature>
<feature type="transmembrane region" description="Helical" evidence="1">
    <location>
        <begin position="149"/>
        <end position="167"/>
    </location>
</feature>
<dbReference type="Pfam" id="PF09971">
    <property type="entry name" value="DUF2206"/>
    <property type="match status" value="1"/>
</dbReference>
<reference evidence="2" key="1">
    <citation type="journal article" date="2014" name="Front. Microbiol.">
        <title>High frequency of phylogenetically diverse reductive dehalogenase-homologous genes in deep subseafloor sedimentary metagenomes.</title>
        <authorList>
            <person name="Kawai M."/>
            <person name="Futagami T."/>
            <person name="Toyoda A."/>
            <person name="Takaki Y."/>
            <person name="Nishi S."/>
            <person name="Hori S."/>
            <person name="Arai W."/>
            <person name="Tsubouchi T."/>
            <person name="Morono Y."/>
            <person name="Uchiyama I."/>
            <person name="Ito T."/>
            <person name="Fujiyama A."/>
            <person name="Inagaki F."/>
            <person name="Takami H."/>
        </authorList>
    </citation>
    <scope>NUCLEOTIDE SEQUENCE</scope>
    <source>
        <strain evidence="2">Expedition CK06-06</strain>
    </source>
</reference>
<organism evidence="2">
    <name type="scientific">marine sediment metagenome</name>
    <dbReference type="NCBI Taxonomy" id="412755"/>
    <lineage>
        <taxon>unclassified sequences</taxon>
        <taxon>metagenomes</taxon>
        <taxon>ecological metagenomes</taxon>
    </lineage>
</organism>
<evidence type="ECO:0000313" key="2">
    <source>
        <dbReference type="EMBL" id="GAI29289.1"/>
    </source>
</evidence>